<feature type="compositionally biased region" description="Pro residues" evidence="3">
    <location>
        <begin position="1034"/>
        <end position="1066"/>
    </location>
</feature>
<feature type="region of interest" description="Disordered" evidence="3">
    <location>
        <begin position="1307"/>
        <end position="1332"/>
    </location>
</feature>
<evidence type="ECO:0000256" key="1">
    <source>
        <dbReference type="ARBA" id="ARBA00022460"/>
    </source>
</evidence>
<feature type="compositionally biased region" description="Basic and acidic residues" evidence="3">
    <location>
        <begin position="921"/>
        <end position="962"/>
    </location>
</feature>
<dbReference type="Pfam" id="PF00379">
    <property type="entry name" value="Chitin_bind_4"/>
    <property type="match status" value="1"/>
</dbReference>
<feature type="region of interest" description="Disordered" evidence="3">
    <location>
        <begin position="243"/>
        <end position="296"/>
    </location>
</feature>
<feature type="compositionally biased region" description="Basic and acidic residues" evidence="3">
    <location>
        <begin position="34"/>
        <end position="80"/>
    </location>
</feature>
<feature type="compositionally biased region" description="Polar residues" evidence="3">
    <location>
        <begin position="1113"/>
        <end position="1129"/>
    </location>
</feature>
<feature type="compositionally biased region" description="Pro residues" evidence="3">
    <location>
        <begin position="884"/>
        <end position="896"/>
    </location>
</feature>
<sequence>MWEGRIHRGAITYRRSSHDVVTLLLAGVTRGHKSLSEPGRDDTGAPDHSIHPRQTREHDIYKREASEHDIHKREARERDTTTNPLENIELTASESRSQATVARQSLAPPHDQNFDLISNPQRPFARRRPGGRRRRILDPEKRRQLILRRQRLGLPIRERFRQLLMKDQVEETPLASTTSPAPETSSVRPRSTTTTTTPRPVHTSTSTSTSSSFSSSSVSSSSSTSTTSRSIFPSFSVASKLRENRNQNTRISGGDGWGLKTNSRHDESEEEQESSVSRTEADTPSFSSRGLTARRRGVSKILQRPRPLHQIFSTTTTPAPVTTPTTTPRPTTTTNEPTTKRDKRLRYRPTLVGKKRRDKAKLTDSRRLRQQFYEQDSSAYEQESRVVEQDPTTVYNTDSIYTTEFPVYVEESSLYRPDPSFQEDPEDYEEDPIIYEQEAPFYEEDPPIYIPQFTSPKPQPRLHRPQAHSRSPKPFFIATDPPSPFRGGTPKPRHTPVPKKVSLSPFTTTTSTIRSTTDFYSPEIYDDDTSSNDRDIFGFTTTEDQESIQRDEDDRRRHSFRIHDDQHETQGNNDGRTAFRFKSSEESQEFVPSFNEEPNPFSRQVFQERPRALARRRNPNRSRTFERNKVVEVNQGNVFERDQGDVYIPDDGDNDQVYGLIRDFDAVSVPVYKPTQKYTRNQLRETTTESIYDPEEIFASDPAFRVDSDPSFESIQNYTPTPVFTDESDPLFQNEAQIYRSTTPDYRDESDQFYDSLTEYSPRPLLQTYDSDPLYDTELIYAPGQSYTSDGDYEDKDYDNDDDDDDKPGVLDQYKYGYNVESEDTGNYQERYEARDGATVSGSYKVALPDGRVQVVTYVADDNGFRAEVTYEGEENTPAAPTTPDTPPPPRAPLRPAPQRSHPRPHPHTRDPEPSPIFSHHNTESTLHHAREPEPTLHHAREPEPTLHHAREPEPTLHHAREPQPTLHHPREPQPTLHNAPKFTPRLVSTRSSTPKPLPSHHFRKKLRFHEHVTTPSPNPFRLVVERSRASTLAPPPPTTRLPPPPPPSTRPPPPPPPATRPPRPTFTPTNAHMIDNGFLTSATRTRNSGPTPRPPPPHTRTQQHTPHHSLRHTTPTPSHSLRHTTPSHSLRHTTRSPSLRHSKSSHSHSLRHTTPAPPPRPTTPEVPTTTNGHTIIPPHASALRDSSSPPTSTPVYHYKSQNRPHSRPTTLYTPTTDSTAYIHTLGRTHSVPVLLPYPLHHTTPSPFHQQPRPTSHLVSNPTHPNHSVLPTLPRTYYLNQQGHLQARTHHQRQVVDSVEIVRGDDTRPRLSLKLPEPHQTDIYPAPPRPLP</sequence>
<organism evidence="4 5">
    <name type="scientific">Petrolisthes manimaculis</name>
    <dbReference type="NCBI Taxonomy" id="1843537"/>
    <lineage>
        <taxon>Eukaryota</taxon>
        <taxon>Metazoa</taxon>
        <taxon>Ecdysozoa</taxon>
        <taxon>Arthropoda</taxon>
        <taxon>Crustacea</taxon>
        <taxon>Multicrustacea</taxon>
        <taxon>Malacostraca</taxon>
        <taxon>Eumalacostraca</taxon>
        <taxon>Eucarida</taxon>
        <taxon>Decapoda</taxon>
        <taxon>Pleocyemata</taxon>
        <taxon>Anomura</taxon>
        <taxon>Galatheoidea</taxon>
        <taxon>Porcellanidae</taxon>
        <taxon>Petrolisthes</taxon>
    </lineage>
</organism>
<keyword evidence="1 2" id="KW-0193">Cuticle</keyword>
<feature type="region of interest" description="Disordered" evidence="3">
    <location>
        <begin position="456"/>
        <end position="503"/>
    </location>
</feature>
<dbReference type="GO" id="GO:0042302">
    <property type="term" value="F:structural constituent of cuticle"/>
    <property type="evidence" value="ECO:0007669"/>
    <property type="project" value="UniProtKB-UniRule"/>
</dbReference>
<feature type="compositionally biased region" description="Basic residues" evidence="3">
    <location>
        <begin position="1130"/>
        <end position="1152"/>
    </location>
</feature>
<feature type="compositionally biased region" description="Basic and acidic residues" evidence="3">
    <location>
        <begin position="547"/>
        <end position="568"/>
    </location>
</feature>
<feature type="region of interest" description="Disordered" evidence="3">
    <location>
        <begin position="867"/>
        <end position="1216"/>
    </location>
</feature>
<feature type="compositionally biased region" description="Polar residues" evidence="3">
    <location>
        <begin position="81"/>
        <end position="103"/>
    </location>
</feature>
<reference evidence="4" key="1">
    <citation type="submission" date="2023-11" db="EMBL/GenBank/DDBJ databases">
        <title>Genome assemblies of two species of porcelain crab, Petrolisthes cinctipes and Petrolisthes manimaculis (Anomura: Porcellanidae).</title>
        <authorList>
            <person name="Angst P."/>
        </authorList>
    </citation>
    <scope>NUCLEOTIDE SEQUENCE</scope>
    <source>
        <strain evidence="4">PB745_02</strain>
        <tissue evidence="4">Gill</tissue>
    </source>
</reference>
<accession>A0AAE1URV6</accession>
<dbReference type="InterPro" id="IPR031311">
    <property type="entry name" value="CHIT_BIND_RR_consensus"/>
</dbReference>
<evidence type="ECO:0000256" key="3">
    <source>
        <dbReference type="SAM" id="MobiDB-lite"/>
    </source>
</evidence>
<dbReference type="EMBL" id="JAWZYT010000105">
    <property type="protein sequence ID" value="KAK4327994.1"/>
    <property type="molecule type" value="Genomic_DNA"/>
</dbReference>
<dbReference type="InterPro" id="IPR000618">
    <property type="entry name" value="Insect_cuticle"/>
</dbReference>
<protein>
    <submittedName>
        <fullName evidence="4">Uncharacterized protein</fullName>
    </submittedName>
</protein>
<feature type="region of interest" description="Disordered" evidence="3">
    <location>
        <begin position="523"/>
        <end position="577"/>
    </location>
</feature>
<feature type="compositionally biased region" description="Low complexity" evidence="3">
    <location>
        <begin position="314"/>
        <end position="337"/>
    </location>
</feature>
<feature type="compositionally biased region" description="Low complexity" evidence="3">
    <location>
        <begin position="171"/>
        <end position="230"/>
    </location>
</feature>
<dbReference type="PROSITE" id="PS51155">
    <property type="entry name" value="CHIT_BIND_RR_2"/>
    <property type="match status" value="1"/>
</dbReference>
<evidence type="ECO:0000313" key="4">
    <source>
        <dbReference type="EMBL" id="KAK4327994.1"/>
    </source>
</evidence>
<feature type="compositionally biased region" description="Acidic residues" evidence="3">
    <location>
        <begin position="791"/>
        <end position="806"/>
    </location>
</feature>
<feature type="compositionally biased region" description="Polar residues" evidence="3">
    <location>
        <begin position="1185"/>
        <end position="1200"/>
    </location>
</feature>
<gene>
    <name evidence="4" type="ORF">Pmani_001566</name>
</gene>
<feature type="compositionally biased region" description="Polar residues" evidence="3">
    <location>
        <begin position="1079"/>
        <end position="1090"/>
    </location>
</feature>
<feature type="compositionally biased region" description="Pro residues" evidence="3">
    <location>
        <begin position="1156"/>
        <end position="1165"/>
    </location>
</feature>
<evidence type="ECO:0000313" key="5">
    <source>
        <dbReference type="Proteomes" id="UP001292094"/>
    </source>
</evidence>
<feature type="compositionally biased region" description="Basic residues" evidence="3">
    <location>
        <begin position="124"/>
        <end position="135"/>
    </location>
</feature>
<name>A0AAE1URV6_9EUCA</name>
<feature type="region of interest" description="Disordered" evidence="3">
    <location>
        <begin position="32"/>
        <end position="138"/>
    </location>
</feature>
<comment type="caution">
    <text evidence="4">The sequence shown here is derived from an EMBL/GenBank/DDBJ whole genome shotgun (WGS) entry which is preliminary data.</text>
</comment>
<feature type="compositionally biased region" description="Basic residues" evidence="3">
    <location>
        <begin position="460"/>
        <end position="471"/>
    </location>
</feature>
<feature type="region of interest" description="Disordered" evidence="3">
    <location>
        <begin position="313"/>
        <end position="343"/>
    </location>
</feature>
<feature type="region of interest" description="Disordered" evidence="3">
    <location>
        <begin position="782"/>
        <end position="840"/>
    </location>
</feature>
<keyword evidence="5" id="KW-1185">Reference proteome</keyword>
<dbReference type="Proteomes" id="UP001292094">
    <property type="component" value="Unassembled WGS sequence"/>
</dbReference>
<feature type="region of interest" description="Disordered" evidence="3">
    <location>
        <begin position="170"/>
        <end position="230"/>
    </location>
</feature>
<proteinExistence type="predicted"/>
<evidence type="ECO:0000256" key="2">
    <source>
        <dbReference type="PROSITE-ProRule" id="PRU00497"/>
    </source>
</evidence>
<feature type="compositionally biased region" description="Basic residues" evidence="3">
    <location>
        <begin position="999"/>
        <end position="1009"/>
    </location>
</feature>
<dbReference type="PROSITE" id="PS00233">
    <property type="entry name" value="CHIT_BIND_RR_1"/>
    <property type="match status" value="1"/>
</dbReference>